<feature type="domain" description="Amidohydrolase 3" evidence="1">
    <location>
        <begin position="45"/>
        <end position="496"/>
    </location>
</feature>
<dbReference type="SUPFAM" id="SSF51556">
    <property type="entry name" value="Metallo-dependent hydrolases"/>
    <property type="match status" value="1"/>
</dbReference>
<sequence>MSFDVLITAATVYPGEGAPFVADVGVKDGLIADIGDLAGADTAEVVAGDGLMLCPGFIDLHIHAALASYDDPLLTPALLQGFTTLVINPDGLAPAPVAAGRAAARQNYLRALEGNGPDVWPWTTFSEYLDDLATTRPALTLVPSIGHGAVRDTVLGDGRVVPTAEQLAAMRREVRLGLEAGARMLSFGLVYIPGAYGDTEELFAVAQEAAPFGAPLVPHVRNEGTGLLPAVREMIDVARRSGAPLHLSHLKSLGDDSQVDALLALLDEASREIDLTFDQYPYGAGATLLASLLPGWAQEGGAAATLARAADSAERERIAADVANGLPGWENILGTLGGENVVVRGLSLAEHADERGVSVVAAVCDLLVESELSVPMVLHYASDEAVRTIAAHRLHLVGSDGIFGELPHPRLYGTAPRFFGRFVVRDGLVPIEEGVARLTERAAKRIGLTDRGRIEVGKRADLVLLDPALYIDTATYDDPKRSPDGVRGVWVAGACVARDGVPTGARPGGVLRA</sequence>
<accession>A0A6J6Q3P3</accession>
<dbReference type="PANTHER" id="PTHR11647">
    <property type="entry name" value="HYDRANTOINASE/DIHYDROPYRIMIDINASE FAMILY MEMBER"/>
    <property type="match status" value="1"/>
</dbReference>
<dbReference type="GO" id="GO:0016810">
    <property type="term" value="F:hydrolase activity, acting on carbon-nitrogen (but not peptide) bonds"/>
    <property type="evidence" value="ECO:0007669"/>
    <property type="project" value="InterPro"/>
</dbReference>
<reference evidence="2" key="1">
    <citation type="submission" date="2020-05" db="EMBL/GenBank/DDBJ databases">
        <authorList>
            <person name="Chiriac C."/>
            <person name="Salcher M."/>
            <person name="Ghai R."/>
            <person name="Kavagutti S V."/>
        </authorList>
    </citation>
    <scope>NUCLEOTIDE SEQUENCE</scope>
</reference>
<evidence type="ECO:0000259" key="1">
    <source>
        <dbReference type="Pfam" id="PF07969"/>
    </source>
</evidence>
<dbReference type="PANTHER" id="PTHR11647:SF1">
    <property type="entry name" value="COLLAPSIN RESPONSE MEDIATOR PROTEIN"/>
    <property type="match status" value="1"/>
</dbReference>
<gene>
    <name evidence="2" type="ORF">UFOPK2399_01642</name>
</gene>
<dbReference type="EMBL" id="CAEZXP010000006">
    <property type="protein sequence ID" value="CAB4705597.1"/>
    <property type="molecule type" value="Genomic_DNA"/>
</dbReference>
<dbReference type="InterPro" id="IPR050378">
    <property type="entry name" value="Metallo-dep_Hydrolases_sf"/>
</dbReference>
<name>A0A6J6Q3P3_9ZZZZ</name>
<dbReference type="SUPFAM" id="SSF51338">
    <property type="entry name" value="Composite domain of metallo-dependent hydrolases"/>
    <property type="match status" value="1"/>
</dbReference>
<organism evidence="2">
    <name type="scientific">freshwater metagenome</name>
    <dbReference type="NCBI Taxonomy" id="449393"/>
    <lineage>
        <taxon>unclassified sequences</taxon>
        <taxon>metagenomes</taxon>
        <taxon>ecological metagenomes</taxon>
    </lineage>
</organism>
<dbReference type="AlphaFoldDB" id="A0A6J6Q3P3"/>
<dbReference type="InterPro" id="IPR032466">
    <property type="entry name" value="Metal_Hydrolase"/>
</dbReference>
<evidence type="ECO:0000313" key="2">
    <source>
        <dbReference type="EMBL" id="CAB4705597.1"/>
    </source>
</evidence>
<dbReference type="InterPro" id="IPR013108">
    <property type="entry name" value="Amidohydro_3"/>
</dbReference>
<dbReference type="Pfam" id="PF07969">
    <property type="entry name" value="Amidohydro_3"/>
    <property type="match status" value="1"/>
</dbReference>
<protein>
    <submittedName>
        <fullName evidence="2">Unannotated protein</fullName>
    </submittedName>
</protein>
<dbReference type="Gene3D" id="3.20.20.140">
    <property type="entry name" value="Metal-dependent hydrolases"/>
    <property type="match status" value="2"/>
</dbReference>
<dbReference type="InterPro" id="IPR011059">
    <property type="entry name" value="Metal-dep_hydrolase_composite"/>
</dbReference>
<proteinExistence type="predicted"/>